<reference evidence="1" key="1">
    <citation type="submission" date="2021-11" db="EMBL/GenBank/DDBJ databases">
        <title>The complete genome of Massilia sp sp. G4R7.</title>
        <authorList>
            <person name="Liu L."/>
            <person name="Yue J."/>
            <person name="Yuan J."/>
            <person name="Yang F."/>
            <person name="Li L."/>
        </authorList>
    </citation>
    <scope>NUCLEOTIDE SEQUENCE</scope>
    <source>
        <strain evidence="1">G4R7</strain>
    </source>
</reference>
<dbReference type="Pfam" id="PF07277">
    <property type="entry name" value="SapC"/>
    <property type="match status" value="1"/>
</dbReference>
<dbReference type="RefSeq" id="WP_231060610.1">
    <property type="nucleotide sequence ID" value="NZ_JAJNOC010000012.1"/>
</dbReference>
<evidence type="ECO:0000313" key="1">
    <source>
        <dbReference type="EMBL" id="MCD2519339.1"/>
    </source>
</evidence>
<dbReference type="EMBL" id="JAJNOC010000012">
    <property type="protein sequence ID" value="MCD2519339.1"/>
    <property type="molecule type" value="Genomic_DNA"/>
</dbReference>
<accession>A0ABS8QCL4</accession>
<dbReference type="Proteomes" id="UP001179361">
    <property type="component" value="Unassembled WGS sequence"/>
</dbReference>
<evidence type="ECO:0000313" key="2">
    <source>
        <dbReference type="Proteomes" id="UP001179361"/>
    </source>
</evidence>
<proteinExistence type="predicted"/>
<keyword evidence="2" id="KW-1185">Reference proteome</keyword>
<protein>
    <submittedName>
        <fullName evidence="1">SapC family protein</fullName>
    </submittedName>
</protein>
<name>A0ABS8QCL4_9BURK</name>
<organism evidence="1 2">
    <name type="scientific">Massilia phyllostachyos</name>
    <dbReference type="NCBI Taxonomy" id="2898585"/>
    <lineage>
        <taxon>Bacteria</taxon>
        <taxon>Pseudomonadati</taxon>
        <taxon>Pseudomonadota</taxon>
        <taxon>Betaproteobacteria</taxon>
        <taxon>Burkholderiales</taxon>
        <taxon>Oxalobacteraceae</taxon>
        <taxon>Telluria group</taxon>
        <taxon>Massilia</taxon>
    </lineage>
</organism>
<gene>
    <name evidence="1" type="ORF">LQ564_23845</name>
</gene>
<comment type="caution">
    <text evidence="1">The sequence shown here is derived from an EMBL/GenBank/DDBJ whole genome shotgun (WGS) entry which is preliminary data.</text>
</comment>
<dbReference type="InterPro" id="IPR010836">
    <property type="entry name" value="SapC"/>
</dbReference>
<sequence length="239" mass="26608">MANPVLLNNIDHKDLRIVTRPGADLGDARAFVQTFPAEFRQLQAHYPIIFRKDDASQAYEPIALFGFESDENLFLEGQTWDAAAIPLLVSRMPFLIGQHGEELMIHVDLDNPRVSKVEGEAVFLPHGGMSPYLENVNSMLLAIHEGMQANAGFIEALLKNELLEGFSLDITLDDGSQHRFGGFYTVNEERLAVLDAATLDSLHKAGYLAAIYFQIASLSNFRSLIDRKNRKNTSYAARG</sequence>